<name>A0AAJ7U829_PETMA</name>
<dbReference type="GO" id="GO:0002376">
    <property type="term" value="P:immune system process"/>
    <property type="evidence" value="ECO:0007669"/>
    <property type="project" value="TreeGrafter"/>
</dbReference>
<dbReference type="PANTHER" id="PTHR11949:SF53">
    <property type="entry name" value="IRF TRYPTOPHAN PENTAD REPEAT DOMAIN-CONTAINING PROTEIN"/>
    <property type="match status" value="1"/>
</dbReference>
<dbReference type="GO" id="GO:0000978">
    <property type="term" value="F:RNA polymerase II cis-regulatory region sequence-specific DNA binding"/>
    <property type="evidence" value="ECO:0007669"/>
    <property type="project" value="TreeGrafter"/>
</dbReference>
<dbReference type="PROSITE" id="PS51507">
    <property type="entry name" value="IRF_2"/>
    <property type="match status" value="1"/>
</dbReference>
<dbReference type="InterPro" id="IPR036390">
    <property type="entry name" value="WH_DNA-bd_sf"/>
</dbReference>
<dbReference type="PANTHER" id="PTHR11949">
    <property type="entry name" value="INTERFERON REGULATORY FACTOR"/>
    <property type="match status" value="1"/>
</dbReference>
<gene>
    <name evidence="3" type="primary">LOC116954076</name>
</gene>
<dbReference type="PRINTS" id="PR00267">
    <property type="entry name" value="INTFRNREGFCT"/>
</dbReference>
<dbReference type="KEGG" id="pmrn:116954076"/>
<dbReference type="InterPro" id="IPR036388">
    <property type="entry name" value="WH-like_DNA-bd_sf"/>
</dbReference>
<dbReference type="GO" id="GO:0000981">
    <property type="term" value="F:DNA-binding transcription factor activity, RNA polymerase II-specific"/>
    <property type="evidence" value="ECO:0007669"/>
    <property type="project" value="TreeGrafter"/>
</dbReference>
<organism evidence="2 3">
    <name type="scientific">Petromyzon marinus</name>
    <name type="common">Sea lamprey</name>
    <dbReference type="NCBI Taxonomy" id="7757"/>
    <lineage>
        <taxon>Eukaryota</taxon>
        <taxon>Metazoa</taxon>
        <taxon>Chordata</taxon>
        <taxon>Craniata</taxon>
        <taxon>Vertebrata</taxon>
        <taxon>Cyclostomata</taxon>
        <taxon>Hyperoartia</taxon>
        <taxon>Petromyzontiformes</taxon>
        <taxon>Petromyzontidae</taxon>
        <taxon>Petromyzon</taxon>
    </lineage>
</organism>
<protein>
    <submittedName>
        <fullName evidence="3">Interferon regulatory factor 4-like</fullName>
    </submittedName>
</protein>
<proteinExistence type="predicted"/>
<dbReference type="SMART" id="SM01243">
    <property type="entry name" value="IRF-3"/>
    <property type="match status" value="1"/>
</dbReference>
<dbReference type="Gene3D" id="2.60.200.10">
    <property type="match status" value="1"/>
</dbReference>
<dbReference type="Proteomes" id="UP001318040">
    <property type="component" value="Chromosome 54"/>
</dbReference>
<reference evidence="3" key="1">
    <citation type="submission" date="2025-08" db="UniProtKB">
        <authorList>
            <consortium name="RefSeq"/>
        </authorList>
    </citation>
    <scope>IDENTIFICATION</scope>
    <source>
        <tissue evidence="3">Sperm</tissue>
    </source>
</reference>
<evidence type="ECO:0000259" key="1">
    <source>
        <dbReference type="PROSITE" id="PS51507"/>
    </source>
</evidence>
<evidence type="ECO:0000313" key="2">
    <source>
        <dbReference type="Proteomes" id="UP001318040"/>
    </source>
</evidence>
<keyword evidence="2" id="KW-1185">Reference proteome</keyword>
<dbReference type="InterPro" id="IPR017855">
    <property type="entry name" value="SMAD-like_dom_sf"/>
</dbReference>
<feature type="domain" description="IRF tryptophan pentad repeat" evidence="1">
    <location>
        <begin position="1"/>
        <end position="67"/>
    </location>
</feature>
<dbReference type="GO" id="GO:0005634">
    <property type="term" value="C:nucleus"/>
    <property type="evidence" value="ECO:0007669"/>
    <property type="project" value="TreeGrafter"/>
</dbReference>
<dbReference type="GO" id="GO:0045893">
    <property type="term" value="P:positive regulation of DNA-templated transcription"/>
    <property type="evidence" value="ECO:0007669"/>
    <property type="project" value="UniProtKB-ARBA"/>
</dbReference>
<dbReference type="SUPFAM" id="SSF49879">
    <property type="entry name" value="SMAD/FHA domain"/>
    <property type="match status" value="1"/>
</dbReference>
<dbReference type="AlphaFoldDB" id="A0AAJ7U829"/>
<dbReference type="Pfam" id="PF00605">
    <property type="entry name" value="IRF"/>
    <property type="match status" value="1"/>
</dbReference>
<evidence type="ECO:0000313" key="3">
    <source>
        <dbReference type="RefSeq" id="XP_032830386.1"/>
    </source>
</evidence>
<dbReference type="SMART" id="SM00348">
    <property type="entry name" value="IRF"/>
    <property type="match status" value="1"/>
</dbReference>
<dbReference type="InterPro" id="IPR008984">
    <property type="entry name" value="SMAD_FHA_dom_sf"/>
</dbReference>
<dbReference type="SUPFAM" id="SSF46785">
    <property type="entry name" value="Winged helix' DNA-binding domain"/>
    <property type="match status" value="1"/>
</dbReference>
<dbReference type="Pfam" id="PF10401">
    <property type="entry name" value="IRF-3"/>
    <property type="match status" value="1"/>
</dbReference>
<accession>A0AAJ7U829</accession>
<dbReference type="RefSeq" id="XP_032830386.1">
    <property type="nucleotide sequence ID" value="XM_032974495.1"/>
</dbReference>
<dbReference type="Gene3D" id="1.10.10.10">
    <property type="entry name" value="Winged helix-like DNA-binding domain superfamily/Winged helix DNA-binding domain"/>
    <property type="match status" value="1"/>
</dbReference>
<dbReference type="InterPro" id="IPR019471">
    <property type="entry name" value="Interferon_reg_factor-3"/>
</dbReference>
<dbReference type="InterPro" id="IPR001346">
    <property type="entry name" value="Interferon_reg_fact_DNA-bd_dom"/>
</dbReference>
<sequence>MFVGLSSDFAAWAIFKGKYRAGEDRADASTWKTRLRCALNKSPDFEELSDRSQTASSEAFKVYRILPEESTTRCDCARNSDEIMPPEEPEQNQEVSMAVMEPAPWCYSPEMLLNYPDYSVIDVRFFYKGALVSEQWASRLCRVGHRAPTVHDPSVYGPSEATQLLFPPPASALAAPGDARQRAHTETLLANVERGVLLSVTSEGLFAQRLCRAHVFWSGPCAETPPGAPNKMERGPPVQLFNTRQFMKEMNQYVTWHGPSPQFVTTICFGEEFPDMDGAKKYVTVQVEARFARLLYEKAKAEGACSLREFEISAPNKEDEILDIIKSLCDSIAISS</sequence>